<keyword evidence="2" id="KW-0238">DNA-binding</keyword>
<dbReference type="Proteomes" id="UP000003100">
    <property type="component" value="Unassembled WGS sequence"/>
</dbReference>
<keyword evidence="1" id="KW-0805">Transcription regulation</keyword>
<keyword evidence="4" id="KW-0175">Coiled coil</keyword>
<dbReference type="PANTHER" id="PTHR43537">
    <property type="entry name" value="TRANSCRIPTIONAL REGULATOR, GNTR FAMILY"/>
    <property type="match status" value="1"/>
</dbReference>
<dbReference type="InterPro" id="IPR008920">
    <property type="entry name" value="TF_FadR/GntR_C"/>
</dbReference>
<dbReference type="Gene3D" id="1.10.10.10">
    <property type="entry name" value="Winged helix-like DNA-binding domain superfamily/Winged helix DNA-binding domain"/>
    <property type="match status" value="1"/>
</dbReference>
<dbReference type="Pfam" id="PF00392">
    <property type="entry name" value="GntR"/>
    <property type="match status" value="1"/>
</dbReference>
<evidence type="ECO:0000256" key="2">
    <source>
        <dbReference type="ARBA" id="ARBA00023125"/>
    </source>
</evidence>
<evidence type="ECO:0000313" key="7">
    <source>
        <dbReference type="Proteomes" id="UP000003100"/>
    </source>
</evidence>
<gene>
    <name evidence="6" type="ORF">RUMHYD_03247</name>
</gene>
<dbReference type="SUPFAM" id="SSF46785">
    <property type="entry name" value="Winged helix' DNA-binding domain"/>
    <property type="match status" value="1"/>
</dbReference>
<dbReference type="HOGENOM" id="CLU_017584_9_1_9"/>
<feature type="coiled-coil region" evidence="4">
    <location>
        <begin position="119"/>
        <end position="146"/>
    </location>
</feature>
<protein>
    <recommendedName>
        <fullName evidence="5">HTH gntR-type domain-containing protein</fullName>
    </recommendedName>
</protein>
<name>C0CQT4_BLAHS</name>
<dbReference type="Gene3D" id="1.20.120.530">
    <property type="entry name" value="GntR ligand-binding domain-like"/>
    <property type="match status" value="1"/>
</dbReference>
<organism evidence="6 7">
    <name type="scientific">Blautia hydrogenotrophica (strain DSM 10507 / JCM 14656 / S5a33)</name>
    <name type="common">Ruminococcus hydrogenotrophicus</name>
    <dbReference type="NCBI Taxonomy" id="476272"/>
    <lineage>
        <taxon>Bacteria</taxon>
        <taxon>Bacillati</taxon>
        <taxon>Bacillota</taxon>
        <taxon>Clostridia</taxon>
        <taxon>Lachnospirales</taxon>
        <taxon>Lachnospiraceae</taxon>
        <taxon>Blautia</taxon>
    </lineage>
</organism>
<accession>C0CQT4</accession>
<evidence type="ECO:0000256" key="4">
    <source>
        <dbReference type="SAM" id="Coils"/>
    </source>
</evidence>
<dbReference type="PRINTS" id="PR00035">
    <property type="entry name" value="HTHGNTR"/>
</dbReference>
<dbReference type="GO" id="GO:0003677">
    <property type="term" value="F:DNA binding"/>
    <property type="evidence" value="ECO:0007669"/>
    <property type="project" value="UniProtKB-KW"/>
</dbReference>
<evidence type="ECO:0000259" key="5">
    <source>
        <dbReference type="PROSITE" id="PS50949"/>
    </source>
</evidence>
<dbReference type="SMART" id="SM00345">
    <property type="entry name" value="HTH_GNTR"/>
    <property type="match status" value="1"/>
</dbReference>
<dbReference type="SUPFAM" id="SSF48008">
    <property type="entry name" value="GntR ligand-binding domain-like"/>
    <property type="match status" value="1"/>
</dbReference>
<dbReference type="SMART" id="SM00895">
    <property type="entry name" value="FCD"/>
    <property type="match status" value="1"/>
</dbReference>
<dbReference type="InterPro" id="IPR036388">
    <property type="entry name" value="WH-like_DNA-bd_sf"/>
</dbReference>
<dbReference type="PROSITE" id="PS50949">
    <property type="entry name" value="HTH_GNTR"/>
    <property type="match status" value="1"/>
</dbReference>
<dbReference type="CDD" id="cd07377">
    <property type="entry name" value="WHTH_GntR"/>
    <property type="match status" value="1"/>
</dbReference>
<dbReference type="PANTHER" id="PTHR43537:SF5">
    <property type="entry name" value="UXU OPERON TRANSCRIPTIONAL REGULATOR"/>
    <property type="match status" value="1"/>
</dbReference>
<dbReference type="GO" id="GO:0003700">
    <property type="term" value="F:DNA-binding transcription factor activity"/>
    <property type="evidence" value="ECO:0007669"/>
    <property type="project" value="InterPro"/>
</dbReference>
<dbReference type="EMBL" id="ACBZ01000173">
    <property type="protein sequence ID" value="EEG47871.1"/>
    <property type="molecule type" value="Genomic_DNA"/>
</dbReference>
<dbReference type="PATRIC" id="fig|476272.21.peg.1373"/>
<dbReference type="RefSeq" id="WP_005951275.1">
    <property type="nucleotide sequence ID" value="NZ_CP136423.1"/>
</dbReference>
<evidence type="ECO:0000256" key="3">
    <source>
        <dbReference type="ARBA" id="ARBA00023163"/>
    </source>
</evidence>
<sequence length="246" mass="28369">MFEPIHNKNNYQYIVDQIKQLILDGELIVGDRLPSERDLSEMYQVSRASVREALKALETIGLLESRHGGGNYIVNHLKEQLTDNLSLVFVLDHCKLKDLTSLRYALELEIMRNIIRKNNPETKKQLQELLIEIENARSTKEIEQIDVKFHTLIASLADNPLLQYLQASIHSVYSTSIEFLNATYPSWDDVSLEESQAYQSEIIQALLSRNMETVQQALDKHYQYNPGINIDLLYENYASSKNNTPK</sequence>
<evidence type="ECO:0000313" key="6">
    <source>
        <dbReference type="EMBL" id="EEG47871.1"/>
    </source>
</evidence>
<keyword evidence="7" id="KW-1185">Reference proteome</keyword>
<evidence type="ECO:0000256" key="1">
    <source>
        <dbReference type="ARBA" id="ARBA00023015"/>
    </source>
</evidence>
<keyword evidence="3" id="KW-0804">Transcription</keyword>
<dbReference type="eggNOG" id="COG2186">
    <property type="taxonomic scope" value="Bacteria"/>
</dbReference>
<dbReference type="Pfam" id="PF07729">
    <property type="entry name" value="FCD"/>
    <property type="match status" value="1"/>
</dbReference>
<dbReference type="GeneID" id="86822911"/>
<dbReference type="InterPro" id="IPR011711">
    <property type="entry name" value="GntR_C"/>
</dbReference>
<feature type="domain" description="HTH gntR-type" evidence="5">
    <location>
        <begin position="8"/>
        <end position="76"/>
    </location>
</feature>
<dbReference type="InterPro" id="IPR000524">
    <property type="entry name" value="Tscrpt_reg_HTH_GntR"/>
</dbReference>
<dbReference type="InterPro" id="IPR036390">
    <property type="entry name" value="WH_DNA-bd_sf"/>
</dbReference>
<reference evidence="6 7" key="2">
    <citation type="submission" date="2009-02" db="EMBL/GenBank/DDBJ databases">
        <title>Draft genome sequence of Blautia hydrogenotrophica DSM 10507 (Ruminococcus hydrogenotrophicus DSM 10507).</title>
        <authorList>
            <person name="Sudarsanam P."/>
            <person name="Ley R."/>
            <person name="Guruge J."/>
            <person name="Turnbaugh P.J."/>
            <person name="Mahowald M."/>
            <person name="Liep D."/>
            <person name="Gordon J."/>
        </authorList>
    </citation>
    <scope>NUCLEOTIDE SEQUENCE [LARGE SCALE GENOMIC DNA]</scope>
    <source>
        <strain evidence="7">DSM 10507 / JCM 14656 / S5a33</strain>
    </source>
</reference>
<dbReference type="AlphaFoldDB" id="C0CQT4"/>
<reference evidence="6 7" key="1">
    <citation type="submission" date="2009-01" db="EMBL/GenBank/DDBJ databases">
        <authorList>
            <person name="Fulton L."/>
            <person name="Clifton S."/>
            <person name="Fulton B."/>
            <person name="Xu J."/>
            <person name="Minx P."/>
            <person name="Pepin K.H."/>
            <person name="Johnson M."/>
            <person name="Bhonagiri V."/>
            <person name="Nash W.E."/>
            <person name="Mardis E.R."/>
            <person name="Wilson R.K."/>
        </authorList>
    </citation>
    <scope>NUCLEOTIDE SEQUENCE [LARGE SCALE GENOMIC DNA]</scope>
    <source>
        <strain evidence="7">DSM 10507 / JCM 14656 / S5a33</strain>
    </source>
</reference>
<proteinExistence type="predicted"/>